<reference evidence="3" key="1">
    <citation type="submission" date="2016-10" db="EMBL/GenBank/DDBJ databases">
        <authorList>
            <person name="Varghese N."/>
            <person name="Submissions S."/>
        </authorList>
    </citation>
    <scope>NUCLEOTIDE SEQUENCE [LARGE SCALE GENOMIC DNA]</scope>
    <source>
        <strain evidence="3">DSM 17875</strain>
    </source>
</reference>
<protein>
    <recommendedName>
        <fullName evidence="4">Lipoprotein</fullName>
    </recommendedName>
</protein>
<accession>A0A1H2EU08</accession>
<gene>
    <name evidence="2" type="ORF">SAMN05216296_1082</name>
</gene>
<sequence>MLLAGLVLLLASACSNLQIGYNLGDTVTLYYLDGYLDLDTRQKHQVSAELQKLFAWHRQHELPAYARELGKIRQMLQEPLAVGQLRAINDFMRAALQRIALQSVPMFSQLLLSLTPQQVAYLRVQLDESNTQWRDEHLAGSLPEQQQQRHELLLEQFEQWFGPLDAQQQATLRVANEQWPVGQEFWYGERLIRQQEMLALVDYAVMQKPPRAQLSERLRQYIEGFETRRSPQRQARVDSSREHLMRLIVTLTNSASPEQKQHIVARAEDLIDDFAALVAQH</sequence>
<organism evidence="2 3">
    <name type="scientific">Pseudomonas pohangensis</name>
    <dbReference type="NCBI Taxonomy" id="364197"/>
    <lineage>
        <taxon>Bacteria</taxon>
        <taxon>Pseudomonadati</taxon>
        <taxon>Pseudomonadota</taxon>
        <taxon>Gammaproteobacteria</taxon>
        <taxon>Pseudomonadales</taxon>
        <taxon>Pseudomonadaceae</taxon>
        <taxon>Pseudomonas</taxon>
    </lineage>
</organism>
<feature type="chain" id="PRO_5009273318" description="Lipoprotein" evidence="1">
    <location>
        <begin position="18"/>
        <end position="281"/>
    </location>
</feature>
<evidence type="ECO:0000313" key="2">
    <source>
        <dbReference type="EMBL" id="SDT98652.1"/>
    </source>
</evidence>
<dbReference type="EMBL" id="LT629785">
    <property type="protein sequence ID" value="SDT98652.1"/>
    <property type="molecule type" value="Genomic_DNA"/>
</dbReference>
<evidence type="ECO:0008006" key="4">
    <source>
        <dbReference type="Google" id="ProtNLM"/>
    </source>
</evidence>
<dbReference type="RefSeq" id="WP_090193446.1">
    <property type="nucleotide sequence ID" value="NZ_LT629785.1"/>
</dbReference>
<name>A0A1H2EU08_9PSED</name>
<dbReference type="STRING" id="364197.SAMN05216296_1082"/>
<dbReference type="InterPro" id="IPR016875">
    <property type="entry name" value="UCP028200"/>
</dbReference>
<dbReference type="Pfam" id="PF19795">
    <property type="entry name" value="DUF6279"/>
    <property type="match status" value="1"/>
</dbReference>
<evidence type="ECO:0000313" key="3">
    <source>
        <dbReference type="Proteomes" id="UP000243232"/>
    </source>
</evidence>
<evidence type="ECO:0000256" key="1">
    <source>
        <dbReference type="SAM" id="SignalP"/>
    </source>
</evidence>
<feature type="signal peptide" evidence="1">
    <location>
        <begin position="1"/>
        <end position="17"/>
    </location>
</feature>
<keyword evidence="3" id="KW-1185">Reference proteome</keyword>
<dbReference type="AlphaFoldDB" id="A0A1H2EU08"/>
<dbReference type="Proteomes" id="UP000243232">
    <property type="component" value="Chromosome I"/>
</dbReference>
<proteinExistence type="predicted"/>
<dbReference type="PIRSF" id="PIRSF028200">
    <property type="entry name" value="UCP028200"/>
    <property type="match status" value="1"/>
</dbReference>
<keyword evidence="1" id="KW-0732">Signal</keyword>